<proteinExistence type="inferred from homology"/>
<reference evidence="4" key="1">
    <citation type="submission" date="2020-06" db="EMBL/GenBank/DDBJ databases">
        <title>Draft genome of Bugula neritina, a colonial animal packing powerful symbionts and potential medicines.</title>
        <authorList>
            <person name="Rayko M."/>
        </authorList>
    </citation>
    <scope>NUCLEOTIDE SEQUENCE [LARGE SCALE GENOMIC DNA]</scope>
    <source>
        <strain evidence="4">Kwan_BN1</strain>
    </source>
</reference>
<dbReference type="Pfam" id="PF00685">
    <property type="entry name" value="Sulfotransfer_1"/>
    <property type="match status" value="1"/>
</dbReference>
<protein>
    <submittedName>
        <fullName evidence="4">SULT1C4</fullName>
    </submittedName>
</protein>
<dbReference type="InterPro" id="IPR027417">
    <property type="entry name" value="P-loop_NTPase"/>
</dbReference>
<dbReference type="GO" id="GO:0008146">
    <property type="term" value="F:sulfotransferase activity"/>
    <property type="evidence" value="ECO:0007669"/>
    <property type="project" value="InterPro"/>
</dbReference>
<evidence type="ECO:0000256" key="1">
    <source>
        <dbReference type="ARBA" id="ARBA00005771"/>
    </source>
</evidence>
<evidence type="ECO:0000256" key="2">
    <source>
        <dbReference type="ARBA" id="ARBA00022679"/>
    </source>
</evidence>
<evidence type="ECO:0000259" key="3">
    <source>
        <dbReference type="Pfam" id="PF00685"/>
    </source>
</evidence>
<dbReference type="Proteomes" id="UP000593567">
    <property type="component" value="Unassembled WGS sequence"/>
</dbReference>
<dbReference type="SUPFAM" id="SSF52540">
    <property type="entry name" value="P-loop containing nucleoside triphosphate hydrolases"/>
    <property type="match status" value="1"/>
</dbReference>
<dbReference type="Gene3D" id="3.40.50.300">
    <property type="entry name" value="P-loop containing nucleotide triphosphate hydrolases"/>
    <property type="match status" value="1"/>
</dbReference>
<keyword evidence="2" id="KW-0808">Transferase</keyword>
<evidence type="ECO:0000313" key="4">
    <source>
        <dbReference type="EMBL" id="KAF6022880.1"/>
    </source>
</evidence>
<comment type="caution">
    <text evidence="4">The sequence shown here is derived from an EMBL/GenBank/DDBJ whole genome shotgun (WGS) entry which is preliminary data.</text>
</comment>
<dbReference type="InterPro" id="IPR000863">
    <property type="entry name" value="Sulfotransferase_dom"/>
</dbReference>
<dbReference type="EMBL" id="VXIV02002794">
    <property type="protein sequence ID" value="KAF6022880.1"/>
    <property type="molecule type" value="Genomic_DNA"/>
</dbReference>
<evidence type="ECO:0000313" key="5">
    <source>
        <dbReference type="Proteomes" id="UP000593567"/>
    </source>
</evidence>
<gene>
    <name evidence="4" type="ORF">EB796_018806</name>
</gene>
<organism evidence="4 5">
    <name type="scientific">Bugula neritina</name>
    <name type="common">Brown bryozoan</name>
    <name type="synonym">Sertularia neritina</name>
    <dbReference type="NCBI Taxonomy" id="10212"/>
    <lineage>
        <taxon>Eukaryota</taxon>
        <taxon>Metazoa</taxon>
        <taxon>Spiralia</taxon>
        <taxon>Lophotrochozoa</taxon>
        <taxon>Bryozoa</taxon>
        <taxon>Gymnolaemata</taxon>
        <taxon>Cheilostomatida</taxon>
        <taxon>Flustrina</taxon>
        <taxon>Buguloidea</taxon>
        <taxon>Bugulidae</taxon>
        <taxon>Bugula</taxon>
    </lineage>
</organism>
<name>A0A7J7J9H3_BUGNE</name>
<feature type="domain" description="Sulfotransferase" evidence="3">
    <location>
        <begin position="64"/>
        <end position="226"/>
    </location>
</feature>
<accession>A0A7J7J9H3</accession>
<sequence>MGSKFPLSGSKTRCYLTSDDGKVQVPAMLHTKDMFEEVLRDLQEYEWNEKDFLLTSFPKTVVFPSPRVLNTHYRLDVLPTAFKGKKTVVVMRNPKDTLVSYYHYYKDVLGMTIPPIKEFTSHLTLSEMLEMFLEDKDMPYGRYFDYIEYMWSLRNEPNVLLVFFEDLINDPVSSIHRVNEFMGTERSAELVENIASATQFDKMKKAKDPEKKHQNPDSNLDQKQLNNIRHKVYRKGNKLALSTYILEIKEITKVFCVLIVATKLQIFKFNRICKIGDWKNHLTVAENEKFDEFLAKWPLSREIPFTFC</sequence>
<dbReference type="OrthoDB" id="6146345at2759"/>
<keyword evidence="5" id="KW-1185">Reference proteome</keyword>
<dbReference type="AlphaFoldDB" id="A0A7J7J9H3"/>
<dbReference type="PANTHER" id="PTHR11783">
    <property type="entry name" value="SULFOTRANSFERASE SULT"/>
    <property type="match status" value="1"/>
</dbReference>
<comment type="similarity">
    <text evidence="1">Belongs to the sulfotransferase 1 family.</text>
</comment>